<reference evidence="1" key="1">
    <citation type="submission" date="2019-11" db="EMBL/GenBank/DDBJ databases">
        <title>Nori genome reveals adaptations in red seaweeds to the harsh intertidal environment.</title>
        <authorList>
            <person name="Wang D."/>
            <person name="Mao Y."/>
        </authorList>
    </citation>
    <scope>NUCLEOTIDE SEQUENCE</scope>
    <source>
        <tissue evidence="1">Gametophyte</tissue>
    </source>
</reference>
<accession>A0ACC3BLU1</accession>
<proteinExistence type="predicted"/>
<organism evidence="1 2">
    <name type="scientific">Pyropia yezoensis</name>
    <name type="common">Susabi-nori</name>
    <name type="synonym">Porphyra yezoensis</name>
    <dbReference type="NCBI Taxonomy" id="2788"/>
    <lineage>
        <taxon>Eukaryota</taxon>
        <taxon>Rhodophyta</taxon>
        <taxon>Bangiophyceae</taxon>
        <taxon>Bangiales</taxon>
        <taxon>Bangiaceae</taxon>
        <taxon>Pyropia</taxon>
    </lineage>
</organism>
<comment type="caution">
    <text evidence="1">The sequence shown here is derived from an EMBL/GenBank/DDBJ whole genome shotgun (WGS) entry which is preliminary data.</text>
</comment>
<dbReference type="EMBL" id="CM020618">
    <property type="protein sequence ID" value="KAK1858949.1"/>
    <property type="molecule type" value="Genomic_DNA"/>
</dbReference>
<gene>
    <name evidence="1" type="ORF">I4F81_001548</name>
</gene>
<keyword evidence="2" id="KW-1185">Reference proteome</keyword>
<name>A0ACC3BLU1_PYRYE</name>
<protein>
    <submittedName>
        <fullName evidence="1">Uncharacterized protein</fullName>
    </submittedName>
</protein>
<evidence type="ECO:0000313" key="2">
    <source>
        <dbReference type="Proteomes" id="UP000798662"/>
    </source>
</evidence>
<evidence type="ECO:0000313" key="1">
    <source>
        <dbReference type="EMBL" id="KAK1858949.1"/>
    </source>
</evidence>
<dbReference type="Proteomes" id="UP000798662">
    <property type="component" value="Chromosome 1"/>
</dbReference>
<sequence>MAAKRIGFWARTVFGMRSPKAARIESRRDASVAVKGQTAAFAPAAVAAFLASTCAAEPAGGGADEPSEGGSSGGGGGGGPRVFSPRFFRLRLAVSLLPDGGGGGGGARGVDDTAADTPPAGLDAPDRAAWAPSGAPPGAAAQFTDADKALLGRLLNARAAAAVGVRLVTRPGADGGAPVVTGMVVPPALLLSPHPALNRALCYPQHGSGGVAKRRSSTGGGGGAASPPLPLLLPASSDPTGGWVRDAPPPPLPSSGGGGAAVGALSERVARAPRAGAACTPAAGMADAAVAAAVAAAAAGAPPVRVPRGWPTPSGTAAAARRRPPPRTLPLPGRAGAPPPPPPLPPPPAPTRRCCRSGSRRGCSPALPAARWSSWRRVCQRLPRRR</sequence>